<dbReference type="SUPFAM" id="SSF52540">
    <property type="entry name" value="P-loop containing nucleoside triphosphate hydrolases"/>
    <property type="match status" value="1"/>
</dbReference>
<accession>D3BS53</accession>
<dbReference type="InParanoid" id="D3BS53"/>
<keyword evidence="2" id="KW-1185">Reference proteome</keyword>
<name>D3BS53_HETP5</name>
<gene>
    <name evidence="1" type="ORF">PPL_10845</name>
</gene>
<organism evidence="1 2">
    <name type="scientific">Heterostelium pallidum (strain ATCC 26659 / Pp 5 / PN500)</name>
    <name type="common">Cellular slime mold</name>
    <name type="synonym">Polysphondylium pallidum</name>
    <dbReference type="NCBI Taxonomy" id="670386"/>
    <lineage>
        <taxon>Eukaryota</taxon>
        <taxon>Amoebozoa</taxon>
        <taxon>Evosea</taxon>
        <taxon>Eumycetozoa</taxon>
        <taxon>Dictyostelia</taxon>
        <taxon>Acytosteliales</taxon>
        <taxon>Acytosteliaceae</taxon>
        <taxon>Heterostelium</taxon>
    </lineage>
</organism>
<reference evidence="1 2" key="1">
    <citation type="journal article" date="2011" name="Genome Res.">
        <title>Phylogeny-wide analysis of social amoeba genomes highlights ancient origins for complex intercellular communication.</title>
        <authorList>
            <person name="Heidel A.J."/>
            <person name="Lawal H.M."/>
            <person name="Felder M."/>
            <person name="Schilde C."/>
            <person name="Helps N.R."/>
            <person name="Tunggal B."/>
            <person name="Rivero F."/>
            <person name="John U."/>
            <person name="Schleicher M."/>
            <person name="Eichinger L."/>
            <person name="Platzer M."/>
            <person name="Noegel A.A."/>
            <person name="Schaap P."/>
            <person name="Gloeckner G."/>
        </authorList>
    </citation>
    <scope>NUCLEOTIDE SEQUENCE [LARGE SCALE GENOMIC DNA]</scope>
    <source>
        <strain evidence="2">ATCC 26659 / Pp 5 / PN500</strain>
    </source>
</reference>
<sequence>MDLSIYLKEDKNGKIISDPTAIRQCKTLIGFIGAPGAGKSTICNIILYILYGIKAEYFPISKPDLSFDSESFTKGAMVMSESTRSRISGNQVNLEPIDMEGFEIKEEHCWAMNMVMSTLCPVMMFCCRETRANFLYDALKVFKKGLVATKQFGLKPITKQIFIMTNFKPDIVIKCVNECKEILQDDSIEIIPFKFPTMPMEDESTSMDVILHPRLVEAIKVGVLDKISISNQLQSASSFSDSVKDLLEAFNSGNHIKTGEVVKKYFLDDCKRMIELEKCKKRIELQTIASSRSLTSVDTTLDQFIGSKTFSFTINFESSSFYNERCFEYYKESYPSGLFISSEEIHSIFTPFYISKMEELKEKIEISKRNEKKLEFFQLLRNEIENAEVKVQTEISTLKYGQFLKSWEYYVNYGFFQQIGKEIYEFPNFSPFQRFVENKQQYIKMKWNLQLSNAKWMKPVMSC</sequence>
<dbReference type="RefSeq" id="XP_020427924.1">
    <property type="nucleotide sequence ID" value="XM_020581608.1"/>
</dbReference>
<dbReference type="GeneID" id="31366314"/>
<protein>
    <submittedName>
        <fullName evidence="1">Uncharacterized protein</fullName>
    </submittedName>
</protein>
<proteinExistence type="predicted"/>
<dbReference type="OMA" id="CVETINQ"/>
<dbReference type="InterPro" id="IPR027417">
    <property type="entry name" value="P-loop_NTPase"/>
</dbReference>
<evidence type="ECO:0000313" key="2">
    <source>
        <dbReference type="Proteomes" id="UP000001396"/>
    </source>
</evidence>
<dbReference type="Proteomes" id="UP000001396">
    <property type="component" value="Unassembled WGS sequence"/>
</dbReference>
<comment type="caution">
    <text evidence="1">The sequence shown here is derived from an EMBL/GenBank/DDBJ whole genome shotgun (WGS) entry which is preliminary data.</text>
</comment>
<evidence type="ECO:0000313" key="1">
    <source>
        <dbReference type="EMBL" id="EFA75790.1"/>
    </source>
</evidence>
<dbReference type="AlphaFoldDB" id="D3BS53"/>
<dbReference type="EMBL" id="ADBJ01000051">
    <property type="protein sequence ID" value="EFA75790.1"/>
    <property type="molecule type" value="Genomic_DNA"/>
</dbReference>